<evidence type="ECO:0000256" key="10">
    <source>
        <dbReference type="RuleBase" id="RU364115"/>
    </source>
</evidence>
<dbReference type="NCBIfam" id="TIGR00348">
    <property type="entry name" value="hsdR"/>
    <property type="match status" value="1"/>
</dbReference>
<evidence type="ECO:0000313" key="12">
    <source>
        <dbReference type="EMBL" id="GFE79129.1"/>
    </source>
</evidence>
<dbReference type="Gene3D" id="3.90.1570.50">
    <property type="match status" value="1"/>
</dbReference>
<evidence type="ECO:0000256" key="9">
    <source>
        <dbReference type="ARBA" id="ARBA00023125"/>
    </source>
</evidence>
<dbReference type="CDD" id="cd18030">
    <property type="entry name" value="DEXHc_RE_I_HsdR"/>
    <property type="match status" value="1"/>
</dbReference>
<dbReference type="Gene3D" id="3.40.50.300">
    <property type="entry name" value="P-loop containing nucleotide triphosphate hydrolases"/>
    <property type="match status" value="2"/>
</dbReference>
<dbReference type="AlphaFoldDB" id="A0A829Y7A9"/>
<keyword evidence="6" id="KW-0255">Endonuclease</keyword>
<keyword evidence="5 10" id="KW-0680">Restriction system</keyword>
<keyword evidence="3" id="KW-0540">Nuclease</keyword>
<dbReference type="PANTHER" id="PTHR30195">
    <property type="entry name" value="TYPE I SITE-SPECIFIC DEOXYRIBONUCLEASE PROTEIN SUBUNIT M AND R"/>
    <property type="match status" value="1"/>
</dbReference>
<dbReference type="Pfam" id="PF22679">
    <property type="entry name" value="T1R_D3-like"/>
    <property type="match status" value="1"/>
</dbReference>
<reference evidence="13" key="1">
    <citation type="submission" date="2020-01" db="EMBL/GenBank/DDBJ databases">
        <title>'Steroidobacter agaridevorans' sp. nov., agar-degrading bacteria isolated from rhizosphere soils.</title>
        <authorList>
            <person name="Ikenaga M."/>
            <person name="Kataoka M."/>
            <person name="Murouchi A."/>
            <person name="Katsuragi S."/>
            <person name="Sakai M."/>
        </authorList>
    </citation>
    <scope>NUCLEOTIDE SEQUENCE [LARGE SCALE GENOMIC DNA]</scope>
    <source>
        <strain evidence="13">YU21-B</strain>
    </source>
</reference>
<dbReference type="InterPro" id="IPR055180">
    <property type="entry name" value="HsdR_RecA-like_helicase_dom_2"/>
</dbReference>
<dbReference type="InterPro" id="IPR004473">
    <property type="entry name" value="Restrct_endonuc_typeI_HsdR"/>
</dbReference>
<evidence type="ECO:0000256" key="2">
    <source>
        <dbReference type="ARBA" id="ARBA00008598"/>
    </source>
</evidence>
<evidence type="ECO:0000256" key="3">
    <source>
        <dbReference type="ARBA" id="ARBA00022722"/>
    </source>
</evidence>
<evidence type="ECO:0000256" key="4">
    <source>
        <dbReference type="ARBA" id="ARBA00022741"/>
    </source>
</evidence>
<gene>
    <name evidence="12" type="ORF">GCM10011487_11290</name>
</gene>
<dbReference type="InterPro" id="IPR007409">
    <property type="entry name" value="Restrct_endonuc_type1_HsdR_N"/>
</dbReference>
<keyword evidence="12" id="KW-0347">Helicase</keyword>
<dbReference type="PROSITE" id="PS51192">
    <property type="entry name" value="HELICASE_ATP_BIND_1"/>
    <property type="match status" value="1"/>
</dbReference>
<comment type="function">
    <text evidence="10">Subunit R is required for both nuclease and ATPase activities, but not for modification.</text>
</comment>
<evidence type="ECO:0000259" key="11">
    <source>
        <dbReference type="PROSITE" id="PS51192"/>
    </source>
</evidence>
<name>A0A829Y7A9_9GAMM</name>
<comment type="catalytic activity">
    <reaction evidence="1 10">
        <text>Endonucleolytic cleavage of DNA to give random double-stranded fragments with terminal 5'-phosphates, ATP is simultaneously hydrolyzed.</text>
        <dbReference type="EC" id="3.1.21.3"/>
    </reaction>
</comment>
<protein>
    <recommendedName>
        <fullName evidence="10">Type I restriction enzyme endonuclease subunit</fullName>
        <shortName evidence="10">R protein</shortName>
        <ecNumber evidence="10">3.1.21.3</ecNumber>
    </recommendedName>
</protein>
<comment type="subunit">
    <text evidence="10">The type I restriction/modification system is composed of three polypeptides R, M and S.</text>
</comment>
<dbReference type="GO" id="GO:0005524">
    <property type="term" value="F:ATP binding"/>
    <property type="evidence" value="ECO:0007669"/>
    <property type="project" value="UniProtKB-KW"/>
</dbReference>
<dbReference type="EMBL" id="BLJN01000001">
    <property type="protein sequence ID" value="GFE79129.1"/>
    <property type="molecule type" value="Genomic_DNA"/>
</dbReference>
<dbReference type="RefSeq" id="WP_198682986.1">
    <property type="nucleotide sequence ID" value="NZ_BLJN01000001.1"/>
</dbReference>
<sequence length="1092" mass="123461">MMSPNTAEQYSAQIPALQTLISLGWIFLSASDCYNLRGGNNAVILKSFLVEALRKRRFEFKGQTYPLSTNAIDQIVRDLSSPLMQEGLLTANERLYNAMTLGVTVTEFVDGKRHSATIPIIDWENTDNNSFIVTEEFEVLTTDGTRTRRPDVVCFVNGLPLAVIEAKRPDSGNPNKSMVDEGISQSIRNQKHDEIPHFFAYSQLLLSISGIDGRYGTTKTDKKFWARWHEESLTDAYFSGIKNKPLPAIVQAALFAGKPQSVQNHFQKLWSDIQFVTEQDKLLISLLSKDRFLEFVRFFIMFDKKAGKIAARYQQAFGIKALIDRISKIRPDGGREGGVIWHTTGSGKSFTMVFLCKALLLHRNLTECRVVVVTDRLDLEKQLARTFLTGGALGISDATKKEENRAKASTGRDLAKRIGQGKERIIFSIINKFGTASKLPECFNASPNIIMLIDEGHRSQNGENHERMKKALPNASYVAFTGTPLLKDDKTTSKFGPIVHAYTMRRAVEDGTVTPLLYEERKPVLDINAKAIDNWFEKITASLSDKQKSDLKEKYGKKGPVYGSANRIDLIAWDIAVHFSENFKSIGKDLKGQLACDSKLSAVRYKKALDNTGLVTSAVIISPPDTREGHEEVDESELPEVQQWWKDNVKVDPEEYERATIEAFGEPGKPDILIVVDKLLTGFDEPRNTVLYIDKPLKEHNLIQAIARVNRLHELKKFGLLIDYRGILKELDTAITEYQDLADKTQGGFDVDDIEGLYSDVSTEYKRLPGLHDALWAVFADVKNRSDLEQYRQILIPHVQAAADGSTFDTRQKTREDFYEALTEFGLCLKVALGSRSFFEDRSISEDVIQTYKRDLKFFSELRRIAKQDAQETVDFSAYEDQIRKLVDRYVVGEEIRSSEGVYIVNELGKQEAAANWSDEKLRNETDIIRSRLKRTIEQELADDPFAQAYFSELLRRAIEDAEALFEHPFKQYALFKDFEGKVESREVEGIPSSISDNRHASAYFGILKLVSGNTQTDDKLADEYAEISLKIDRIVNDAVAEYSLSPQNIEAAIRKNTLPLLFKRFGLEHAKEISEKVVEVTKLGLARGELR</sequence>
<dbReference type="GO" id="GO:0009307">
    <property type="term" value="P:DNA restriction-modification system"/>
    <property type="evidence" value="ECO:0007669"/>
    <property type="project" value="UniProtKB-KW"/>
</dbReference>
<dbReference type="GO" id="GO:0004386">
    <property type="term" value="F:helicase activity"/>
    <property type="evidence" value="ECO:0007669"/>
    <property type="project" value="UniProtKB-KW"/>
</dbReference>
<dbReference type="PANTHER" id="PTHR30195:SF15">
    <property type="entry name" value="TYPE I RESTRICTION ENZYME HINDI ENDONUCLEASE SUBUNIT"/>
    <property type="match status" value="1"/>
</dbReference>
<dbReference type="InterPro" id="IPR027417">
    <property type="entry name" value="P-loop_NTPase"/>
</dbReference>
<dbReference type="GO" id="GO:0003677">
    <property type="term" value="F:DNA binding"/>
    <property type="evidence" value="ECO:0007669"/>
    <property type="project" value="UniProtKB-KW"/>
</dbReference>
<evidence type="ECO:0000256" key="7">
    <source>
        <dbReference type="ARBA" id="ARBA00022801"/>
    </source>
</evidence>
<dbReference type="SMART" id="SM00487">
    <property type="entry name" value="DEXDc"/>
    <property type="match status" value="1"/>
</dbReference>
<dbReference type="InterPro" id="IPR014001">
    <property type="entry name" value="Helicase_ATP-bd"/>
</dbReference>
<accession>A0A829Y7A9</accession>
<evidence type="ECO:0000313" key="13">
    <source>
        <dbReference type="Proteomes" id="UP000445000"/>
    </source>
</evidence>
<dbReference type="CDD" id="cd22332">
    <property type="entry name" value="HsdR_N"/>
    <property type="match status" value="1"/>
</dbReference>
<dbReference type="SUPFAM" id="SSF52540">
    <property type="entry name" value="P-loop containing nucleoside triphosphate hydrolases"/>
    <property type="match status" value="2"/>
</dbReference>
<dbReference type="EC" id="3.1.21.3" evidence="10"/>
<evidence type="ECO:0000256" key="8">
    <source>
        <dbReference type="ARBA" id="ARBA00022840"/>
    </source>
</evidence>
<comment type="caution">
    <text evidence="12">The sequence shown here is derived from an EMBL/GenBank/DDBJ whole genome shotgun (WGS) entry which is preliminary data.</text>
</comment>
<evidence type="ECO:0000256" key="6">
    <source>
        <dbReference type="ARBA" id="ARBA00022759"/>
    </source>
</evidence>
<dbReference type="GO" id="GO:0009035">
    <property type="term" value="F:type I site-specific deoxyribonuclease activity"/>
    <property type="evidence" value="ECO:0007669"/>
    <property type="project" value="UniProtKB-EC"/>
</dbReference>
<keyword evidence="9 10" id="KW-0238">DNA-binding</keyword>
<evidence type="ECO:0000256" key="5">
    <source>
        <dbReference type="ARBA" id="ARBA00022747"/>
    </source>
</evidence>
<keyword evidence="13" id="KW-1185">Reference proteome</keyword>
<dbReference type="InterPro" id="IPR040980">
    <property type="entry name" value="SWI2_SNF2"/>
</dbReference>
<evidence type="ECO:0000256" key="1">
    <source>
        <dbReference type="ARBA" id="ARBA00000851"/>
    </source>
</evidence>
<proteinExistence type="inferred from homology"/>
<dbReference type="CDD" id="cd18800">
    <property type="entry name" value="SF2_C_EcoR124I-like"/>
    <property type="match status" value="1"/>
</dbReference>
<dbReference type="Pfam" id="PF04313">
    <property type="entry name" value="HSDR_N"/>
    <property type="match status" value="1"/>
</dbReference>
<feature type="domain" description="Helicase ATP-binding" evidence="11">
    <location>
        <begin position="329"/>
        <end position="502"/>
    </location>
</feature>
<dbReference type="Proteomes" id="UP000445000">
    <property type="component" value="Unassembled WGS sequence"/>
</dbReference>
<keyword evidence="7 10" id="KW-0378">Hydrolase</keyword>
<keyword evidence="4 10" id="KW-0547">Nucleotide-binding</keyword>
<organism evidence="12 13">
    <name type="scientific">Steroidobacter agaridevorans</name>
    <dbReference type="NCBI Taxonomy" id="2695856"/>
    <lineage>
        <taxon>Bacteria</taxon>
        <taxon>Pseudomonadati</taxon>
        <taxon>Pseudomonadota</taxon>
        <taxon>Gammaproteobacteria</taxon>
        <taxon>Steroidobacterales</taxon>
        <taxon>Steroidobacteraceae</taxon>
        <taxon>Steroidobacter</taxon>
    </lineage>
</organism>
<comment type="similarity">
    <text evidence="2 10">Belongs to the HsdR family.</text>
</comment>
<keyword evidence="8 10" id="KW-0067">ATP-binding</keyword>
<dbReference type="Pfam" id="PF18766">
    <property type="entry name" value="SWI2_SNF2"/>
    <property type="match status" value="1"/>
</dbReference>
<dbReference type="InterPro" id="IPR051268">
    <property type="entry name" value="Type-I_R_enzyme_R_subunit"/>
</dbReference>